<proteinExistence type="predicted"/>
<feature type="compositionally biased region" description="Gly residues" evidence="1">
    <location>
        <begin position="1428"/>
        <end position="1438"/>
    </location>
</feature>
<reference evidence="2" key="1">
    <citation type="submission" date="2021-02" db="EMBL/GenBank/DDBJ databases">
        <authorList>
            <person name="Dougan E. K."/>
            <person name="Rhodes N."/>
            <person name="Thang M."/>
            <person name="Chan C."/>
        </authorList>
    </citation>
    <scope>NUCLEOTIDE SEQUENCE</scope>
</reference>
<sequence>MASATFAALEAFVLALDDSSRRSVLASLVEGSEAWYELSILEALHSGKAAAPETKHLTDRYLQAFPRSPSAQRLELRRTFLAASVAAEGSEEQRKALKDIGEKVLGLHFNHQSQGPPTRTGAAMGGSSLTPAAPSVLSPEALPSPAQVLERLYNGDSGLLYGGLPVSCFRELQLDRLLSDRHNNLSIFLRYHQSLLPLLSSNPSFLKAIRSLLISQRAKQGGMDWAPKEILDFLTLQQLELLAQQEPELQKDWSLVQCLVSRKFWSYLDRDAQTLLNPRQRRANLLEVVAFLDGCCPVPAVDRAAVQETQSSHRGPAMTPGSLRVRLLYEILQLGMQLAVFDKGLFLRYLHEVQTSPRLLDWPGIFVASDDFRLHHISQAVTEAHLRHFILDDTFVQELKPLLNEASSRLALNKLRDERCLTSGRPLGHNNADGAWLQELAEQSKVELLPHNPTDFPPDAEVKLFVRLKNVSRLSVRIYEINAENYYVHQQKPFSSDINLDGVGASSEQEFSYAEAPVFEHDEELLFPALTGRSGLFVLDLVGSGLRARAVIRKGTLSLIHKTSPVGHVAYVLGPDREVVQQGARLYLAGRWYESDVSKAGRIIIPYGRRQESVKVVISGLGTAQFSDFARQAESYELKVSFCLLPESVIMGQKAKLLVRPRLLCCGRRCDPQLLRKTEVTVAMRTGEEGIPVVRCFSGFDVGAQEPSVEFLVPPRLKSLDVTFSAEVFNHSQKQSEQHCKSRLWSVGDHSDSSSSLCEIYLSRSEEGYEVRILGKDGEPQKAVPCHIHLNGLIDFDAPRLATDSFGAIKLGALDHVTGLQVSACGLVRSWQLLAAGGRLGLSLPSQVDALEGEEIRLPCPFGYSVIEPHLVSLVELCGPGGAQWPAALKTELVSLEAGPGEGSSFGTLVIRGLGRGQYRLLLAGDSGEPLESIVIQVHRGRRWQGGEYILRHDAIVENSERPVVLSIPSAEALHDGVWASVAGFGPQTRVHMFAFNFLPPKLPELLKELQAVSHEEYTIATFPFQQWKNLYQSGISLGSENSYVLRRRKAEAQVGNLLKKPQLLLHPRELRDTSFEKEALLGAAPMMMQMEADHWGARGPPGAPAMMQQQQACMPSMYHGSADKKKERLVKRAAAEMCVEQSADINAFQNFLKAEPFVALNLTPSAEGRVQVATDLSAFSMVLIVAADERSVAHALLTRKGPRRSEPPASRGLALKCGLDASLACVEQRVAVALQPGESFDLADQASTEWRMIDSLERLIAFFRAVNPSVSRLLEELGFSSWSSMDREAKLALWSNNVCHELNIFIFFKDPEFFGEVVEPFLSSKMEHDVVDNFLLRDRLSVRPLLAPARFQRLNPLEQVLVLRLMSTECPGECTQLAHVIASQAKASGDKTKRLARRSALLDSVLSLEPCKQSDEWTVLDAEPPQGGKGGKGGKGTRGMEHASFARRVSSGRSQGSDMEDCEDEAGIMPMSASNDMFDFCANDVQAIANSREAESWTAPETTKEYAETFYKLGYKRGLKPGFVVNDFWAAAALNAVEPEARALLSPDFVHATTCLPEVAGAVALMDLPFSAADHSLLTRDGLAASFVAQSPCVFVAREIVGVPAPAEAAARDLLLTVRIFKAKESEDASQDPRAVREFLVNEPYCLQVVVTNVSPKTLTCQILVQVPQGALPLGPATYTRAYPQQLSAFACCRVAVHFYFPRHGDFIGAPVCCSVDGLVVATSESVPYHVVQEPDHVEVRSFSDVLAAGESAVLAFLSERDLVGGEMNFTFQQIYPLLSSAAFFEAAVATLRSRGLFDRTVWSYGFWHGDSRACKEILEVEDGIHRKLGPFFESQMVSVSSAQADFKHLEYYPLFNKRAHRLGEAGSAAPILNAQLKTTYEQFLRSLAGKAALGPEERLRLSYYLLCQDRVNEACAQFQAADAQFGSISRNMKLQRDYMAAYLDLFDASGQLSTARRIAKEHEECHHAAWRERFEALAQVLAEIDRPWPGDAGSDVAGASQAAPALHAELRSGASLEIQAEGLAEFSIRLYRVELDMLFSRIPFLRESGAQPDFSFVKPVFEGKISGNTTTWQIPEEHRRDDLAIELSAGSLKVFNLYFASTLRVSVAEQHGYLTASSKEGRHLPAVYVKVSARIGGKDEFFKDGYTDLRGRFDYASLSGEPASVQRFSLLVMAGDEGGLVREAAPPSGFAGR</sequence>
<name>A0A813LGB0_POLGL</name>
<evidence type="ECO:0000313" key="2">
    <source>
        <dbReference type="EMBL" id="CAE8727400.1"/>
    </source>
</evidence>
<dbReference type="Proteomes" id="UP000626109">
    <property type="component" value="Unassembled WGS sequence"/>
</dbReference>
<comment type="caution">
    <text evidence="2">The sequence shown here is derived from an EMBL/GenBank/DDBJ whole genome shotgun (WGS) entry which is preliminary data.</text>
</comment>
<gene>
    <name evidence="2" type="ORF">PGLA2088_LOCUS44804</name>
</gene>
<evidence type="ECO:0000313" key="3">
    <source>
        <dbReference type="Proteomes" id="UP000626109"/>
    </source>
</evidence>
<dbReference type="EMBL" id="CAJNNW010035383">
    <property type="protein sequence ID" value="CAE8727400.1"/>
    <property type="molecule type" value="Genomic_DNA"/>
</dbReference>
<accession>A0A813LGB0</accession>
<organism evidence="2 3">
    <name type="scientific">Polarella glacialis</name>
    <name type="common">Dinoflagellate</name>
    <dbReference type="NCBI Taxonomy" id="89957"/>
    <lineage>
        <taxon>Eukaryota</taxon>
        <taxon>Sar</taxon>
        <taxon>Alveolata</taxon>
        <taxon>Dinophyceae</taxon>
        <taxon>Suessiales</taxon>
        <taxon>Suessiaceae</taxon>
        <taxon>Polarella</taxon>
    </lineage>
</organism>
<feature type="region of interest" description="Disordered" evidence="1">
    <location>
        <begin position="1421"/>
        <end position="1440"/>
    </location>
</feature>
<evidence type="ECO:0000256" key="1">
    <source>
        <dbReference type="SAM" id="MobiDB-lite"/>
    </source>
</evidence>
<feature type="region of interest" description="Disordered" evidence="1">
    <location>
        <begin position="110"/>
        <end position="137"/>
    </location>
</feature>
<protein>
    <submittedName>
        <fullName evidence="2">Uncharacterized protein</fullName>
    </submittedName>
</protein>